<protein>
    <submittedName>
        <fullName evidence="1">Uncharacterized protein</fullName>
    </submittedName>
</protein>
<dbReference type="Proteomes" id="UP000443423">
    <property type="component" value="Unassembled WGS sequence"/>
</dbReference>
<comment type="caution">
    <text evidence="1">The sequence shown here is derived from an EMBL/GenBank/DDBJ whole genome shotgun (WGS) entry which is preliminary data.</text>
</comment>
<keyword evidence="2" id="KW-1185">Reference proteome</keyword>
<name>A0A6A8G397_9EURY</name>
<proteinExistence type="predicted"/>
<dbReference type="EMBL" id="WKJQ01000001">
    <property type="protein sequence ID" value="MRW94998.1"/>
    <property type="molecule type" value="Genomic_DNA"/>
</dbReference>
<dbReference type="RefSeq" id="WP_151108679.1">
    <property type="nucleotide sequence ID" value="NZ_WKJQ01000001.1"/>
</dbReference>
<dbReference type="OrthoDB" id="300809at2157"/>
<reference evidence="1 2" key="1">
    <citation type="submission" date="2019-11" db="EMBL/GenBank/DDBJ databases">
        <title>Whole genome sequence of Haloferax sp. MBLA0078.</title>
        <authorList>
            <person name="Seo M.-J."/>
            <person name="Cho E.-S."/>
        </authorList>
    </citation>
    <scope>NUCLEOTIDE SEQUENCE [LARGE SCALE GENOMIC DNA]</scope>
    <source>
        <strain evidence="1 2">MBLA0078</strain>
    </source>
</reference>
<organism evidence="1 2">
    <name type="scientific">Haloferax marinum</name>
    <dbReference type="NCBI Taxonomy" id="2666143"/>
    <lineage>
        <taxon>Archaea</taxon>
        <taxon>Methanobacteriati</taxon>
        <taxon>Methanobacteriota</taxon>
        <taxon>Stenosarchaea group</taxon>
        <taxon>Halobacteria</taxon>
        <taxon>Halobacteriales</taxon>
        <taxon>Haloferacaceae</taxon>
        <taxon>Haloferax</taxon>
    </lineage>
</organism>
<evidence type="ECO:0000313" key="2">
    <source>
        <dbReference type="Proteomes" id="UP000443423"/>
    </source>
</evidence>
<dbReference type="AlphaFoldDB" id="A0A6A8G397"/>
<accession>A0A6A8G397</accession>
<dbReference type="InterPro" id="IPR006311">
    <property type="entry name" value="TAT_signal"/>
</dbReference>
<gene>
    <name evidence="1" type="ORF">GJR99_00215</name>
</gene>
<dbReference type="PROSITE" id="PS51318">
    <property type="entry name" value="TAT"/>
    <property type="match status" value="1"/>
</dbReference>
<evidence type="ECO:0000313" key="1">
    <source>
        <dbReference type="EMBL" id="MRW94998.1"/>
    </source>
</evidence>
<sequence length="174" mass="18573">MKDVTNSLSRRSVLRKGAILSSAAVLGVGAAGTAAADGHKPDFSPRVWGDGVPWGTKVTGEIKNPNENSLDKFFVITNPVTGNLPAGTAPVSEAAPRNPDYNGGRWWTHTVEWTEAGADFHGPTPPLLTRYGPDDDPESILFHYNLGHLTISEGSPAGGPPDYFRCPLLPNKEE</sequence>